<proteinExistence type="predicted"/>
<dbReference type="Proteomes" id="UP000735302">
    <property type="component" value="Unassembled WGS sequence"/>
</dbReference>
<feature type="compositionally biased region" description="Basic and acidic residues" evidence="1">
    <location>
        <begin position="54"/>
        <end position="64"/>
    </location>
</feature>
<dbReference type="PANTHER" id="PTHR46599">
    <property type="entry name" value="PIGGYBAC TRANSPOSABLE ELEMENT-DERIVED PROTEIN 4"/>
    <property type="match status" value="1"/>
</dbReference>
<dbReference type="AlphaFoldDB" id="A0AAV4BE01"/>
<dbReference type="Pfam" id="PF13843">
    <property type="entry name" value="DDE_Tnp_1_7"/>
    <property type="match status" value="1"/>
</dbReference>
<keyword evidence="4" id="KW-1185">Reference proteome</keyword>
<feature type="compositionally biased region" description="Low complexity" evidence="1">
    <location>
        <begin position="69"/>
        <end position="101"/>
    </location>
</feature>
<feature type="compositionally biased region" description="Polar residues" evidence="1">
    <location>
        <begin position="1"/>
        <end position="18"/>
    </location>
</feature>
<reference evidence="3 4" key="1">
    <citation type="journal article" date="2021" name="Elife">
        <title>Chloroplast acquisition without the gene transfer in kleptoplastic sea slugs, Plakobranchus ocellatus.</title>
        <authorList>
            <person name="Maeda T."/>
            <person name="Takahashi S."/>
            <person name="Yoshida T."/>
            <person name="Shimamura S."/>
            <person name="Takaki Y."/>
            <person name="Nagai Y."/>
            <person name="Toyoda A."/>
            <person name="Suzuki Y."/>
            <person name="Arimoto A."/>
            <person name="Ishii H."/>
            <person name="Satoh N."/>
            <person name="Nishiyama T."/>
            <person name="Hasebe M."/>
            <person name="Maruyama T."/>
            <person name="Minagawa J."/>
            <person name="Obokata J."/>
            <person name="Shigenobu S."/>
        </authorList>
    </citation>
    <scope>NUCLEOTIDE SEQUENCE [LARGE SCALE GENOMIC DNA]</scope>
</reference>
<evidence type="ECO:0000259" key="2">
    <source>
        <dbReference type="Pfam" id="PF13843"/>
    </source>
</evidence>
<dbReference type="InterPro" id="IPR029526">
    <property type="entry name" value="PGBD"/>
</dbReference>
<evidence type="ECO:0000313" key="3">
    <source>
        <dbReference type="EMBL" id="GFO17177.1"/>
    </source>
</evidence>
<protein>
    <submittedName>
        <fullName evidence="3">PiggyBac transposable element-derived protein 4</fullName>
    </submittedName>
</protein>
<evidence type="ECO:0000313" key="4">
    <source>
        <dbReference type="Proteomes" id="UP000735302"/>
    </source>
</evidence>
<dbReference type="EMBL" id="BLXT01004727">
    <property type="protein sequence ID" value="GFO17177.1"/>
    <property type="molecule type" value="Genomic_DNA"/>
</dbReference>
<comment type="caution">
    <text evidence="3">The sequence shown here is derived from an EMBL/GenBank/DDBJ whole genome shotgun (WGS) entry which is preliminary data.</text>
</comment>
<feature type="compositionally biased region" description="Acidic residues" evidence="1">
    <location>
        <begin position="27"/>
        <end position="48"/>
    </location>
</feature>
<accession>A0AAV4BE01</accession>
<evidence type="ECO:0000256" key="1">
    <source>
        <dbReference type="SAM" id="MobiDB-lite"/>
    </source>
</evidence>
<gene>
    <name evidence="3" type="ORF">PoB_004368200</name>
</gene>
<organism evidence="3 4">
    <name type="scientific">Plakobranchus ocellatus</name>
    <dbReference type="NCBI Taxonomy" id="259542"/>
    <lineage>
        <taxon>Eukaryota</taxon>
        <taxon>Metazoa</taxon>
        <taxon>Spiralia</taxon>
        <taxon>Lophotrochozoa</taxon>
        <taxon>Mollusca</taxon>
        <taxon>Gastropoda</taxon>
        <taxon>Heterobranchia</taxon>
        <taxon>Euthyneura</taxon>
        <taxon>Panpulmonata</taxon>
        <taxon>Sacoglossa</taxon>
        <taxon>Placobranchoidea</taxon>
        <taxon>Plakobranchidae</taxon>
        <taxon>Plakobranchus</taxon>
    </lineage>
</organism>
<feature type="domain" description="PiggyBac transposable element-derived protein" evidence="2">
    <location>
        <begin position="177"/>
        <end position="532"/>
    </location>
</feature>
<sequence length="668" mass="76780">MASSRGRSTRQLFTTSEVLDSIYTEGSGDEDDFPQSQEEEEYEDESDIMQDVPENQRLDLDLQREAAVSESSSHATPSTSSRSASCLSRSSPTPSPDSSSSDNESNMDICDADTEIDDTDLADGRHLGLDENMIQNVDLDVDLNAETEWVQNLNNFPRVPAFTGEPGIQVALPDDPTPSDIYNLIVTDELLRSWKTETNRYPRTVISSKDHNLLSNRSHFKTWKPVVLSEMRQFIAICMHMGINPKPTLHDYWTRHPALHSSFCRKVMPRERFLSILAFFHIADNSTFIPFDQPDHDPVHKIRPFITHLNDKFKELYSLGQNVCIDEAMIPFKGRSRFRVYMKDKPTKWGFKLYELCESGSGYVYSFEMYCADKRISNEPIDVTMRLMEPILNKGHRLFLDNYYCCPALWTRLQPHQTMMVGTCRKNRLGMPADLFQGRQRQGDLDYRRKGQLIVTRWFDKREVVTLSTLHKPELRITPGRFEVKEKPLAVIDYIRNMSGVDHSDQLISLFPMRCKSQKWWKKPLFHLLTLVSIQTTILLNKHRRQHGRRVTTLSSVVKELIVILAGTDLTIDAVEDTVNLPLARLRERHFIKLCPPTGEPGKARRQCKVCTDKAKKAGATHEERKNKRKLVPTWCPECKVGLCLDCFELTIRSDIHKSLVFGTFSVS</sequence>
<dbReference type="PANTHER" id="PTHR46599:SF3">
    <property type="entry name" value="PIGGYBAC TRANSPOSABLE ELEMENT-DERIVED PROTEIN 4"/>
    <property type="match status" value="1"/>
</dbReference>
<feature type="region of interest" description="Disordered" evidence="1">
    <location>
        <begin position="1"/>
        <end position="109"/>
    </location>
</feature>
<name>A0AAV4BE01_9GAST</name>